<dbReference type="EMBL" id="LOCO01000003">
    <property type="protein sequence ID" value="KXO11328.1"/>
    <property type="molecule type" value="Genomic_DNA"/>
</dbReference>
<feature type="transmembrane region" description="Helical" evidence="6">
    <location>
        <begin position="223"/>
        <end position="244"/>
    </location>
</feature>
<dbReference type="GO" id="GO:0005886">
    <property type="term" value="C:plasma membrane"/>
    <property type="evidence" value="ECO:0007669"/>
    <property type="project" value="UniProtKB-SubCell"/>
</dbReference>
<dbReference type="RefSeq" id="WP_061331202.1">
    <property type="nucleotide sequence ID" value="NZ_LOCO01000003.1"/>
</dbReference>
<evidence type="ECO:0000313" key="10">
    <source>
        <dbReference type="Proteomes" id="UP000070282"/>
    </source>
</evidence>
<evidence type="ECO:0000256" key="1">
    <source>
        <dbReference type="ARBA" id="ARBA00004651"/>
    </source>
</evidence>
<reference evidence="10" key="1">
    <citation type="submission" date="2015-12" db="EMBL/GenBank/DDBJ databases">
        <authorList>
            <person name="Lima A."/>
            <person name="Farahani Zayas N."/>
            <person name="Castro Da Silva M.A."/>
            <person name="Cabral A."/>
            <person name="Pessatti M.L."/>
        </authorList>
    </citation>
    <scope>NUCLEOTIDE SEQUENCE [LARGE SCALE GENOMIC DNA]</scope>
    <source>
        <strain evidence="10">LAMA 842</strain>
    </source>
</reference>
<feature type="transmembrane region" description="Helical" evidence="6">
    <location>
        <begin position="664"/>
        <end position="690"/>
    </location>
</feature>
<feature type="domain" description="ABC3 transporter permease C-terminal" evidence="7">
    <location>
        <begin position="183"/>
        <end position="310"/>
    </location>
</feature>
<keyword evidence="5 6" id="KW-0472">Membrane</keyword>
<feature type="transmembrane region" description="Helical" evidence="6">
    <location>
        <begin position="384"/>
        <end position="408"/>
    </location>
</feature>
<evidence type="ECO:0000313" key="8">
    <source>
        <dbReference type="EMBL" id="KXO10664.1"/>
    </source>
</evidence>
<dbReference type="Proteomes" id="UP000070282">
    <property type="component" value="Unassembled WGS sequence"/>
</dbReference>
<keyword evidence="3 6" id="KW-0812">Transmembrane</keyword>
<evidence type="ECO:0000259" key="7">
    <source>
        <dbReference type="Pfam" id="PF02687"/>
    </source>
</evidence>
<dbReference type="AlphaFoldDB" id="A0A137SFW4"/>
<evidence type="ECO:0000313" key="9">
    <source>
        <dbReference type="EMBL" id="KXO11328.1"/>
    </source>
</evidence>
<comment type="caution">
    <text evidence="9">The sequence shown here is derived from an EMBL/GenBank/DDBJ whole genome shotgun (WGS) entry which is preliminary data.</text>
</comment>
<dbReference type="PANTHER" id="PTHR30287:SF2">
    <property type="entry name" value="BLL1001 PROTEIN"/>
    <property type="match status" value="1"/>
</dbReference>
<dbReference type="EMBL" id="LOCO01000005">
    <property type="protein sequence ID" value="KXO10664.1"/>
    <property type="molecule type" value="Genomic_DNA"/>
</dbReference>
<reference evidence="9" key="2">
    <citation type="submission" date="2015-12" db="EMBL/GenBank/DDBJ databases">
        <authorList>
            <person name="Shamseldin A."/>
            <person name="Moawad H."/>
            <person name="Abd El-Rahim W.M."/>
            <person name="Sadowsky M.J."/>
        </authorList>
    </citation>
    <scope>NUCLEOTIDE SEQUENCE [LARGE SCALE GENOMIC DNA]</scope>
    <source>
        <strain evidence="9">LAMA 842</strain>
    </source>
</reference>
<sequence length="752" mass="81906">MTVFTALFSHYRRHPWQGAALALLMLLATALWTGIHHLTSQARDSLGQSERLVEVREQVQRVDGAALTVEDFVLLRRQGLCVMPWLEVLPEGQSRRVIGVDPLAALCFQGQADVASFDGQPLVGQPFLDIADAASLTAAEQQLFLILAAGEGPLPSAYRVAPFALSPDTGQLGDSFLLNLDALSVLVLLITGLLLRSVYLLSLSQRRDSFALLARFGVSGRRVRGHLLLELLCLAALTLIPGIWLGQALASVLEGGFTNVMEGLFDSRQLATGGNHWRVPALVMTVLLLAVAMVDWLMPMVARVTPGSRLRPAAATLLVSVGLAGVWLANALWLLFVALALVLAGIGWLMPRGLSLISGAGVRASAQPGWRWWWAEFGVLCRRLALPLVALQFSLAMVLAVQALVITFEDTFDRWLSQRLSADVYVQVPEGADSALAANWLTEHLPSAYEGLWHHVQRGLGRFRHGQAWQDVDIFAVAPVGPLMTGWGLLEQTSQPWQTLASGAGVMVNEQLAYRLDLSVGEELELVLAEQALNLPVLGIYPDYGRPAGEVLIAGQILPADFEVTFESFSISPASVPIETITDALRALWAEPALTIRDNRAIQDLANRVFEQTFMLTRAMTVLTLALAAVALLLMGWVFLSTRLWYFRLLEVWGMTKAEIFRKLLLLALAVTLSAAALALPLGVGLTWVLVQRINPLAFGWSLPMAVYPVFWLELLALALLIGGCIALLMRRQLGRPAVRPSVAGSVTGEER</sequence>
<feature type="transmembrane region" description="Helical" evidence="6">
    <location>
        <begin position="182"/>
        <end position="202"/>
    </location>
</feature>
<accession>A0A137SFW4</accession>
<proteinExistence type="predicted"/>
<feature type="transmembrane region" description="Helical" evidence="6">
    <location>
        <begin position="20"/>
        <end position="39"/>
    </location>
</feature>
<feature type="transmembrane region" description="Helical" evidence="6">
    <location>
        <begin position="619"/>
        <end position="640"/>
    </location>
</feature>
<organism evidence="9 10">
    <name type="scientific">Marinobacter excellens LAMA 842</name>
    <dbReference type="NCBI Taxonomy" id="1306954"/>
    <lineage>
        <taxon>Bacteria</taxon>
        <taxon>Pseudomonadati</taxon>
        <taxon>Pseudomonadota</taxon>
        <taxon>Gammaproteobacteria</taxon>
        <taxon>Pseudomonadales</taxon>
        <taxon>Marinobacteraceae</taxon>
        <taxon>Marinobacter</taxon>
    </lineage>
</organism>
<dbReference type="PATRIC" id="fig|1306954.6.peg.2324"/>
<dbReference type="Pfam" id="PF02687">
    <property type="entry name" value="FtsX"/>
    <property type="match status" value="2"/>
</dbReference>
<feature type="transmembrane region" description="Helical" evidence="6">
    <location>
        <begin position="310"/>
        <end position="327"/>
    </location>
</feature>
<evidence type="ECO:0000256" key="6">
    <source>
        <dbReference type="SAM" id="Phobius"/>
    </source>
</evidence>
<feature type="transmembrane region" description="Helical" evidence="6">
    <location>
        <begin position="710"/>
        <end position="730"/>
    </location>
</feature>
<dbReference type="PANTHER" id="PTHR30287">
    <property type="entry name" value="MEMBRANE COMPONENT OF PREDICTED ABC SUPERFAMILY METABOLITE UPTAKE TRANSPORTER"/>
    <property type="match status" value="1"/>
</dbReference>
<keyword evidence="10" id="KW-1185">Reference proteome</keyword>
<evidence type="ECO:0000256" key="4">
    <source>
        <dbReference type="ARBA" id="ARBA00022989"/>
    </source>
</evidence>
<feature type="transmembrane region" description="Helical" evidence="6">
    <location>
        <begin position="277"/>
        <end position="298"/>
    </location>
</feature>
<name>A0A137SFW4_9GAMM</name>
<evidence type="ECO:0000256" key="2">
    <source>
        <dbReference type="ARBA" id="ARBA00022475"/>
    </source>
</evidence>
<feature type="domain" description="ABC3 transporter permease C-terminal" evidence="7">
    <location>
        <begin position="620"/>
        <end position="734"/>
    </location>
</feature>
<keyword evidence="2" id="KW-1003">Cell membrane</keyword>
<keyword evidence="4 6" id="KW-1133">Transmembrane helix</keyword>
<comment type="subcellular location">
    <subcellularLocation>
        <location evidence="1">Cell membrane</location>
        <topology evidence="1">Multi-pass membrane protein</topology>
    </subcellularLocation>
</comment>
<evidence type="ECO:0000256" key="5">
    <source>
        <dbReference type="ARBA" id="ARBA00023136"/>
    </source>
</evidence>
<gene>
    <name evidence="8" type="ORF">J122_1279</name>
    <name evidence="9" type="ORF">J122_772</name>
</gene>
<evidence type="ECO:0000256" key="3">
    <source>
        <dbReference type="ARBA" id="ARBA00022692"/>
    </source>
</evidence>
<dbReference type="InterPro" id="IPR003838">
    <property type="entry name" value="ABC3_permease_C"/>
</dbReference>
<dbReference type="InterPro" id="IPR038766">
    <property type="entry name" value="Membrane_comp_ABC_pdt"/>
</dbReference>
<protein>
    <submittedName>
        <fullName evidence="9">AttF component of AttEFGH ABC transport system / AttG component of AttEFGH ABC transport system</fullName>
    </submittedName>
</protein>